<organism evidence="1">
    <name type="scientific">Opuntia streptacantha</name>
    <name type="common">Prickly pear cactus</name>
    <name type="synonym">Opuntia cardona</name>
    <dbReference type="NCBI Taxonomy" id="393608"/>
    <lineage>
        <taxon>Eukaryota</taxon>
        <taxon>Viridiplantae</taxon>
        <taxon>Streptophyta</taxon>
        <taxon>Embryophyta</taxon>
        <taxon>Tracheophyta</taxon>
        <taxon>Spermatophyta</taxon>
        <taxon>Magnoliopsida</taxon>
        <taxon>eudicotyledons</taxon>
        <taxon>Gunneridae</taxon>
        <taxon>Pentapetalae</taxon>
        <taxon>Caryophyllales</taxon>
        <taxon>Cactineae</taxon>
        <taxon>Cactaceae</taxon>
        <taxon>Opuntioideae</taxon>
        <taxon>Opuntia</taxon>
    </lineage>
</organism>
<protein>
    <submittedName>
        <fullName evidence="1">Uncharacterized protein</fullName>
    </submittedName>
</protein>
<reference evidence="1" key="2">
    <citation type="submission" date="2020-07" db="EMBL/GenBank/DDBJ databases">
        <authorList>
            <person name="Vera ALvarez R."/>
            <person name="Arias-Moreno D.M."/>
            <person name="Jimenez-Jacinto V."/>
            <person name="Jimenez-Bremont J.F."/>
            <person name="Swaminathan K."/>
            <person name="Moose S.P."/>
            <person name="Guerrero-Gonzalez M.L."/>
            <person name="Marino-Ramirez L."/>
            <person name="Landsman D."/>
            <person name="Rodriguez-Kessler M."/>
            <person name="Delgado-Sanchez P."/>
        </authorList>
    </citation>
    <scope>NUCLEOTIDE SEQUENCE</scope>
    <source>
        <tissue evidence="1">Cladode</tissue>
    </source>
</reference>
<evidence type="ECO:0000313" key="1">
    <source>
        <dbReference type="EMBL" id="MBA4664240.1"/>
    </source>
</evidence>
<reference evidence="1" key="1">
    <citation type="journal article" date="2013" name="J. Plant Res.">
        <title>Effect of fungi and light on seed germination of three Opuntia species from semiarid lands of central Mexico.</title>
        <authorList>
            <person name="Delgado-Sanchez P."/>
            <person name="Jimenez-Bremont J.F."/>
            <person name="Guerrero-Gonzalez Mde L."/>
            <person name="Flores J."/>
        </authorList>
    </citation>
    <scope>NUCLEOTIDE SEQUENCE</scope>
    <source>
        <tissue evidence="1">Cladode</tissue>
    </source>
</reference>
<dbReference type="AlphaFoldDB" id="A0A7C9ECD4"/>
<accession>A0A7C9ECD4</accession>
<sequence length="111" mass="13592">MRMNKIEDELFLPLMIRTFVKNRQATLIESHFHHRTHCFNSSEPGNLYHFIERTLFFSSRSFCFLHWNHSILEVSFEHFDLKYAKPWLKLDSMKYEKQWRQLLALEARGGW</sequence>
<dbReference type="EMBL" id="GISG01223067">
    <property type="protein sequence ID" value="MBA4664240.1"/>
    <property type="molecule type" value="Transcribed_RNA"/>
</dbReference>
<name>A0A7C9ECD4_OPUST</name>
<proteinExistence type="predicted"/>